<evidence type="ECO:0000259" key="1">
    <source>
        <dbReference type="Pfam" id="PF01656"/>
    </source>
</evidence>
<dbReference type="AlphaFoldDB" id="A0A9D1P659"/>
<sequence length="221" mass="24180">MTGKRIQAIIGHYGSGKTEIAMNLAIALAQRDPVTLVDLDIVNPYFRSAEHPQVLKAHGVKLVKPEFANTSVDIPSLAADVDAALLDESRRVVLDVGGDDAGARALGRFKPHFDRFGLSLLAVVNPYRPRSGSVEQIISMLAAMQERARFPITGLVNNANLSHLTQPENLLYGREVLAQVSRETGIPVVLECALEHARPREPLAGAAFLPLQRYTKPEWMD</sequence>
<reference evidence="2" key="1">
    <citation type="submission" date="2020-10" db="EMBL/GenBank/DDBJ databases">
        <authorList>
            <person name="Gilroy R."/>
        </authorList>
    </citation>
    <scope>NUCLEOTIDE SEQUENCE</scope>
    <source>
        <strain evidence="2">CHK183-6373</strain>
    </source>
</reference>
<name>A0A9D1P659_9FIRM</name>
<accession>A0A9D1P659</accession>
<keyword evidence="2" id="KW-0547">Nucleotide-binding</keyword>
<gene>
    <name evidence="2" type="ORF">IAA64_05230</name>
</gene>
<evidence type="ECO:0000313" key="2">
    <source>
        <dbReference type="EMBL" id="HIV27348.1"/>
    </source>
</evidence>
<protein>
    <submittedName>
        <fullName evidence="2">ATP-binding protein</fullName>
    </submittedName>
</protein>
<dbReference type="InterPro" id="IPR027417">
    <property type="entry name" value="P-loop_NTPase"/>
</dbReference>
<dbReference type="Proteomes" id="UP000886884">
    <property type="component" value="Unassembled WGS sequence"/>
</dbReference>
<dbReference type="InterPro" id="IPR002586">
    <property type="entry name" value="CobQ/CobB/MinD/ParA_Nub-bd_dom"/>
</dbReference>
<organism evidence="2 3">
    <name type="scientific">Candidatus Ornithocaccomicrobium faecavium</name>
    <dbReference type="NCBI Taxonomy" id="2840890"/>
    <lineage>
        <taxon>Bacteria</taxon>
        <taxon>Bacillati</taxon>
        <taxon>Bacillota</taxon>
        <taxon>Clostridia</taxon>
        <taxon>Candidatus Ornithocaccomicrobium</taxon>
    </lineage>
</organism>
<evidence type="ECO:0000313" key="3">
    <source>
        <dbReference type="Proteomes" id="UP000886884"/>
    </source>
</evidence>
<reference evidence="2" key="2">
    <citation type="journal article" date="2021" name="PeerJ">
        <title>Extensive microbial diversity within the chicken gut microbiome revealed by metagenomics and culture.</title>
        <authorList>
            <person name="Gilroy R."/>
            <person name="Ravi A."/>
            <person name="Getino M."/>
            <person name="Pursley I."/>
            <person name="Horton D.L."/>
            <person name="Alikhan N.F."/>
            <person name="Baker D."/>
            <person name="Gharbi K."/>
            <person name="Hall N."/>
            <person name="Watson M."/>
            <person name="Adriaenssens E.M."/>
            <person name="Foster-Nyarko E."/>
            <person name="Jarju S."/>
            <person name="Secka A."/>
            <person name="Antonio M."/>
            <person name="Oren A."/>
            <person name="Chaudhuri R.R."/>
            <person name="La Ragione R."/>
            <person name="Hildebrand F."/>
            <person name="Pallen M.J."/>
        </authorList>
    </citation>
    <scope>NUCLEOTIDE SEQUENCE</scope>
    <source>
        <strain evidence="2">CHK183-6373</strain>
    </source>
</reference>
<keyword evidence="2" id="KW-0067">ATP-binding</keyword>
<dbReference type="Pfam" id="PF01656">
    <property type="entry name" value="CbiA"/>
    <property type="match status" value="1"/>
</dbReference>
<feature type="domain" description="CobQ/CobB/MinD/ParA nucleotide binding" evidence="1">
    <location>
        <begin position="14"/>
        <end position="183"/>
    </location>
</feature>
<dbReference type="EMBL" id="DVOT01000092">
    <property type="protein sequence ID" value="HIV27348.1"/>
    <property type="molecule type" value="Genomic_DNA"/>
</dbReference>
<dbReference type="Gene3D" id="3.40.50.300">
    <property type="entry name" value="P-loop containing nucleotide triphosphate hydrolases"/>
    <property type="match status" value="1"/>
</dbReference>
<comment type="caution">
    <text evidence="2">The sequence shown here is derived from an EMBL/GenBank/DDBJ whole genome shotgun (WGS) entry which is preliminary data.</text>
</comment>
<dbReference type="SUPFAM" id="SSF52540">
    <property type="entry name" value="P-loop containing nucleoside triphosphate hydrolases"/>
    <property type="match status" value="1"/>
</dbReference>
<dbReference type="GO" id="GO:0005524">
    <property type="term" value="F:ATP binding"/>
    <property type="evidence" value="ECO:0007669"/>
    <property type="project" value="UniProtKB-KW"/>
</dbReference>
<proteinExistence type="predicted"/>